<dbReference type="AlphaFoldDB" id="A0AAN7BBN6"/>
<reference evidence="3" key="2">
    <citation type="submission" date="2023-05" db="EMBL/GenBank/DDBJ databases">
        <authorList>
            <consortium name="Lawrence Berkeley National Laboratory"/>
            <person name="Steindorff A."/>
            <person name="Hensen N."/>
            <person name="Bonometti L."/>
            <person name="Westerberg I."/>
            <person name="Brannstrom I.O."/>
            <person name="Guillou S."/>
            <person name="Cros-Aarteil S."/>
            <person name="Calhoun S."/>
            <person name="Haridas S."/>
            <person name="Kuo A."/>
            <person name="Mondo S."/>
            <person name="Pangilinan J."/>
            <person name="Riley R."/>
            <person name="Labutti K."/>
            <person name="Andreopoulos B."/>
            <person name="Lipzen A."/>
            <person name="Chen C."/>
            <person name="Yanf M."/>
            <person name="Daum C."/>
            <person name="Ng V."/>
            <person name="Clum A."/>
            <person name="Ohm R."/>
            <person name="Martin F."/>
            <person name="Silar P."/>
            <person name="Natvig D."/>
            <person name="Lalanne C."/>
            <person name="Gautier V."/>
            <person name="Ament-Velasquez S.L."/>
            <person name="Kruys A."/>
            <person name="Hutchinson M.I."/>
            <person name="Powell A.J."/>
            <person name="Barry K."/>
            <person name="Miller A.N."/>
            <person name="Grigoriev I.V."/>
            <person name="Debuchy R."/>
            <person name="Gladieux P."/>
            <person name="Thoren M.H."/>
            <person name="Johannesson H."/>
        </authorList>
    </citation>
    <scope>NUCLEOTIDE SEQUENCE</scope>
    <source>
        <strain evidence="3">PSN293</strain>
    </source>
</reference>
<gene>
    <name evidence="3" type="ORF">QBC37DRAFT_313080</name>
</gene>
<evidence type="ECO:0000256" key="2">
    <source>
        <dbReference type="SAM" id="SignalP"/>
    </source>
</evidence>
<feature type="region of interest" description="Disordered" evidence="1">
    <location>
        <begin position="244"/>
        <end position="282"/>
    </location>
</feature>
<feature type="chain" id="PRO_5042839703" evidence="2">
    <location>
        <begin position="17"/>
        <end position="451"/>
    </location>
</feature>
<protein>
    <submittedName>
        <fullName evidence="3">Uncharacterized protein</fullName>
    </submittedName>
</protein>
<dbReference type="EMBL" id="MU858084">
    <property type="protein sequence ID" value="KAK4215065.1"/>
    <property type="molecule type" value="Genomic_DNA"/>
</dbReference>
<keyword evidence="4" id="KW-1185">Reference proteome</keyword>
<proteinExistence type="predicted"/>
<evidence type="ECO:0000313" key="3">
    <source>
        <dbReference type="EMBL" id="KAK4215065.1"/>
    </source>
</evidence>
<feature type="compositionally biased region" description="Low complexity" evidence="1">
    <location>
        <begin position="247"/>
        <end position="282"/>
    </location>
</feature>
<organism evidence="3 4">
    <name type="scientific">Rhypophila decipiens</name>
    <dbReference type="NCBI Taxonomy" id="261697"/>
    <lineage>
        <taxon>Eukaryota</taxon>
        <taxon>Fungi</taxon>
        <taxon>Dikarya</taxon>
        <taxon>Ascomycota</taxon>
        <taxon>Pezizomycotina</taxon>
        <taxon>Sordariomycetes</taxon>
        <taxon>Sordariomycetidae</taxon>
        <taxon>Sordariales</taxon>
        <taxon>Naviculisporaceae</taxon>
        <taxon>Rhypophila</taxon>
    </lineage>
</organism>
<reference evidence="3" key="1">
    <citation type="journal article" date="2023" name="Mol. Phylogenet. Evol.">
        <title>Genome-scale phylogeny and comparative genomics of the fungal order Sordariales.</title>
        <authorList>
            <person name="Hensen N."/>
            <person name="Bonometti L."/>
            <person name="Westerberg I."/>
            <person name="Brannstrom I.O."/>
            <person name="Guillou S."/>
            <person name="Cros-Aarteil S."/>
            <person name="Calhoun S."/>
            <person name="Haridas S."/>
            <person name="Kuo A."/>
            <person name="Mondo S."/>
            <person name="Pangilinan J."/>
            <person name="Riley R."/>
            <person name="LaButti K."/>
            <person name="Andreopoulos B."/>
            <person name="Lipzen A."/>
            <person name="Chen C."/>
            <person name="Yan M."/>
            <person name="Daum C."/>
            <person name="Ng V."/>
            <person name="Clum A."/>
            <person name="Steindorff A."/>
            <person name="Ohm R.A."/>
            <person name="Martin F."/>
            <person name="Silar P."/>
            <person name="Natvig D.O."/>
            <person name="Lalanne C."/>
            <person name="Gautier V."/>
            <person name="Ament-Velasquez S.L."/>
            <person name="Kruys A."/>
            <person name="Hutchinson M.I."/>
            <person name="Powell A.J."/>
            <person name="Barry K."/>
            <person name="Miller A.N."/>
            <person name="Grigoriev I.V."/>
            <person name="Debuchy R."/>
            <person name="Gladieux P."/>
            <person name="Hiltunen Thoren M."/>
            <person name="Johannesson H."/>
        </authorList>
    </citation>
    <scope>NUCLEOTIDE SEQUENCE</scope>
    <source>
        <strain evidence="3">PSN293</strain>
    </source>
</reference>
<comment type="caution">
    <text evidence="3">The sequence shown here is derived from an EMBL/GenBank/DDBJ whole genome shotgun (WGS) entry which is preliminary data.</text>
</comment>
<evidence type="ECO:0000256" key="1">
    <source>
        <dbReference type="SAM" id="MobiDB-lite"/>
    </source>
</evidence>
<feature type="signal peptide" evidence="2">
    <location>
        <begin position="1"/>
        <end position="16"/>
    </location>
</feature>
<sequence length="451" mass="47320">MKFTTAVLAGCGLASASVVPNDRPVLGRTSLFKRTEWDVCSNNCELRDVPMPDKNNFGLPLEGYWSEQCPPLIIGDYDAPLATSRACLDFQGTNLYFNFSSFPGYTLSAASVAWKVKGVVGQPSTWTSPPPTNDITCDAPSTPGGQYICKLSFADILNVPSSTSLLDLLAGICPLTDREALIFYLELSGTAVPVGGGDAVTFTQQYPCTQRTNDRQCTAWNPEFPYIEVAYRCSKCEVAACPPPPSSTSSSSSSTVTTTPPPSSTSAASSTSTTTTTTTSAPPTLKTCSLGTAFGYQNPVGGVSRSTTLNTLSGQGCNRWGWYESPTVAELQGGISGPLYVGAGGNDISKAIDVGIWVATANAQGKVTVTYLLNPPYALAEVHVNLVCKSAITKCAPGQYTYKAGSIPNLPTWSNPTPLTYPTCSGPVGLIMHAAVNILSATDTCPAPKAS</sequence>
<evidence type="ECO:0000313" key="4">
    <source>
        <dbReference type="Proteomes" id="UP001301769"/>
    </source>
</evidence>
<keyword evidence="2" id="KW-0732">Signal</keyword>
<name>A0AAN7BBN6_9PEZI</name>
<accession>A0AAN7BBN6</accession>
<dbReference type="Proteomes" id="UP001301769">
    <property type="component" value="Unassembled WGS sequence"/>
</dbReference>